<reference evidence="3 4" key="1">
    <citation type="submission" date="2021-12" db="EMBL/GenBank/DDBJ databases">
        <title>Mucilaginibacter roseus genome.</title>
        <authorList>
            <person name="Ferreira J.R."/>
            <person name="Newman J.D."/>
        </authorList>
    </citation>
    <scope>NUCLEOTIDE SEQUENCE [LARGE SCALE GENOMIC DNA]</scope>
    <source>
        <strain evidence="3 4">LMG 28454</strain>
    </source>
</reference>
<evidence type="ECO:0000313" key="3">
    <source>
        <dbReference type="EMBL" id="MCD8740907.1"/>
    </source>
</evidence>
<evidence type="ECO:0000259" key="2">
    <source>
        <dbReference type="Pfam" id="PF14258"/>
    </source>
</evidence>
<name>A0ABS8U3P7_9SPHI</name>
<dbReference type="Pfam" id="PF14258">
    <property type="entry name" value="DUF4350"/>
    <property type="match status" value="1"/>
</dbReference>
<evidence type="ECO:0000313" key="4">
    <source>
        <dbReference type="Proteomes" id="UP001199919"/>
    </source>
</evidence>
<dbReference type="Proteomes" id="UP001199919">
    <property type="component" value="Unassembled WGS sequence"/>
</dbReference>
<keyword evidence="1" id="KW-0812">Transmembrane</keyword>
<dbReference type="InterPro" id="IPR025646">
    <property type="entry name" value="DUF4350"/>
</dbReference>
<keyword evidence="1" id="KW-1133">Transmembrane helix</keyword>
<gene>
    <name evidence="3" type="ORF">LT679_09870</name>
</gene>
<protein>
    <submittedName>
        <fullName evidence="3">DUF4350 domain-containing protein</fullName>
    </submittedName>
</protein>
<comment type="caution">
    <text evidence="3">The sequence shown here is derived from an EMBL/GenBank/DDBJ whole genome shotgun (WGS) entry which is preliminary data.</text>
</comment>
<feature type="transmembrane region" description="Helical" evidence="1">
    <location>
        <begin position="260"/>
        <end position="277"/>
    </location>
</feature>
<proteinExistence type="predicted"/>
<keyword evidence="4" id="KW-1185">Reference proteome</keyword>
<organism evidence="3 4">
    <name type="scientific">Mucilaginibacter roseus</name>
    <dbReference type="NCBI Taxonomy" id="1528868"/>
    <lineage>
        <taxon>Bacteria</taxon>
        <taxon>Pseudomonadati</taxon>
        <taxon>Bacteroidota</taxon>
        <taxon>Sphingobacteriia</taxon>
        <taxon>Sphingobacteriales</taxon>
        <taxon>Sphingobacteriaceae</taxon>
        <taxon>Mucilaginibacter</taxon>
    </lineage>
</organism>
<keyword evidence="1" id="KW-0472">Membrane</keyword>
<dbReference type="RefSeq" id="WP_232177305.1">
    <property type="nucleotide sequence ID" value="NZ_JAJPWV010000003.1"/>
</dbReference>
<feature type="domain" description="DUF4350" evidence="2">
    <location>
        <begin position="41"/>
        <end position="221"/>
    </location>
</feature>
<dbReference type="EMBL" id="JAJPWV010000003">
    <property type="protein sequence ID" value="MCD8740907.1"/>
    <property type="molecule type" value="Genomic_DNA"/>
</dbReference>
<evidence type="ECO:0000256" key="1">
    <source>
        <dbReference type="SAM" id="Phobius"/>
    </source>
</evidence>
<sequence>MRSLKIYLFIAGLLIIGYAVMEYNRPQPTDWTVTFNDRHTKPYGTYITFNRLKDIFPSGRINATRQTPFELFIDSTYKQSAYVVVASSVAPSEEDYTAMMDFVRDGNDVFIAAETYGKLFQDSLNVSTASIFGMVDPSEYISFVNPKLDNERQYFVDKGAVSNYFDMVDTSRAILLGQNNKGDVNFIKYRFGKGSIYLSANPKVFTNYSLLKTQGAQYAATALSYLGRPQVILWDEFYTQGMAGTDTPLRFILANKSLRMALYITLFGLLAYVIYGIKRRQRAIPIVMPLANATVDFVTTVGQVYYERRNNLDIAHKKSIYFLTSLREKYNIKTNKLDPEFVEALTKRSGVDAAFIRMMTDYIGFIFNQTSISDAELIELNRLIEKFYTLSGH</sequence>
<accession>A0ABS8U3P7</accession>